<evidence type="ECO:0000256" key="9">
    <source>
        <dbReference type="SAM" id="Phobius"/>
    </source>
</evidence>
<organism evidence="12 13">
    <name type="scientific">Prymnesium parvum</name>
    <name type="common">Toxic golden alga</name>
    <dbReference type="NCBI Taxonomy" id="97485"/>
    <lineage>
        <taxon>Eukaryota</taxon>
        <taxon>Haptista</taxon>
        <taxon>Haptophyta</taxon>
        <taxon>Prymnesiophyceae</taxon>
        <taxon>Prymnesiales</taxon>
        <taxon>Prymnesiaceae</taxon>
        <taxon>Prymnesium</taxon>
    </lineage>
</organism>
<dbReference type="Gene3D" id="1.20.5.110">
    <property type="match status" value="1"/>
</dbReference>
<keyword evidence="9" id="KW-0812">Transmembrane</keyword>
<evidence type="ECO:0000256" key="8">
    <source>
        <dbReference type="PROSITE-ProRule" id="PRU00290"/>
    </source>
</evidence>
<dbReference type="Pfam" id="PF13774">
    <property type="entry name" value="Longin"/>
    <property type="match status" value="1"/>
</dbReference>
<name>A0AB34JR11_PRYPA</name>
<evidence type="ECO:0000256" key="4">
    <source>
        <dbReference type="ARBA" id="ARBA00023139"/>
    </source>
</evidence>
<sequence length="341" mass="38517">MHSAPPPPAVRFLAVARVWDRVIIASFRHETSAKSLQDQHALVVKVLSSERATQNHLRLTVTDREHGSLHYDSDREYYYLMITTHEYPQRVAFKCLAELRERFIAAHGEAAQKAATESLSKSARPLLRDTCDKFKDPDSFDRVLSCTKEVDEVRGILHGTVGQLLSNQDNLEVLEDKAEDLRTGGQVFQKRSTRLKTDVRWRSRKMNLAGCCLSMLALAAMLAPFAIEYWPELFRCIQFIECDFSRSNSSKRDMHDLCVNSSNWTNGTNVSYELEELRATLGLDELLEELHINTTGLNMTNLTIFCGNWSNATVEEVSNSIFNLWGLLPSGLLPPGLLPSG</sequence>
<evidence type="ECO:0000256" key="2">
    <source>
        <dbReference type="ARBA" id="ARBA00022481"/>
    </source>
</evidence>
<comment type="subcellular location">
    <subcellularLocation>
        <location evidence="7">Endomembrane system</location>
        <topology evidence="7">Lipid-anchor</topology>
        <orientation evidence="7">Cytoplasmic side</orientation>
    </subcellularLocation>
</comment>
<dbReference type="SUPFAM" id="SSF64356">
    <property type="entry name" value="SNARE-like"/>
    <property type="match status" value="1"/>
</dbReference>
<dbReference type="GO" id="GO:0005484">
    <property type="term" value="F:SNAP receptor activity"/>
    <property type="evidence" value="ECO:0007669"/>
    <property type="project" value="TreeGrafter"/>
</dbReference>
<evidence type="ECO:0000256" key="1">
    <source>
        <dbReference type="ARBA" id="ARBA00008025"/>
    </source>
</evidence>
<dbReference type="Pfam" id="PF00957">
    <property type="entry name" value="Synaptobrevin"/>
    <property type="match status" value="1"/>
</dbReference>
<dbReference type="PANTHER" id="PTHR45806:SF1">
    <property type="entry name" value="SYNAPTOBREVIN HOMOLOG YKT6"/>
    <property type="match status" value="1"/>
</dbReference>
<keyword evidence="2" id="KW-0488">Methylation</keyword>
<dbReference type="InterPro" id="IPR011012">
    <property type="entry name" value="Longin-like_dom_sf"/>
</dbReference>
<evidence type="ECO:0000259" key="11">
    <source>
        <dbReference type="PROSITE" id="PS50892"/>
    </source>
</evidence>
<dbReference type="SMART" id="SM01270">
    <property type="entry name" value="Longin"/>
    <property type="match status" value="1"/>
</dbReference>
<accession>A0AB34JR11</accession>
<dbReference type="PROSITE" id="PS50859">
    <property type="entry name" value="LONGIN"/>
    <property type="match status" value="1"/>
</dbReference>
<feature type="domain" description="Longin" evidence="10">
    <location>
        <begin position="14"/>
        <end position="144"/>
    </location>
</feature>
<keyword evidence="4" id="KW-0564">Palmitate</keyword>
<dbReference type="Gene3D" id="3.30.450.50">
    <property type="entry name" value="Longin domain"/>
    <property type="match status" value="1"/>
</dbReference>
<protein>
    <recommendedName>
        <fullName evidence="14">V-SNARE coiled-coil homology domain-containing protein</fullName>
    </recommendedName>
</protein>
<evidence type="ECO:0000256" key="7">
    <source>
        <dbReference type="ARBA" id="ARBA00046278"/>
    </source>
</evidence>
<dbReference type="InterPro" id="IPR010908">
    <property type="entry name" value="Longin_dom"/>
</dbReference>
<keyword evidence="13" id="KW-1185">Reference proteome</keyword>
<dbReference type="PANTHER" id="PTHR45806">
    <property type="entry name" value="SYNAPTOBREVIN HOMOLOG YKT6"/>
    <property type="match status" value="1"/>
</dbReference>
<dbReference type="EMBL" id="JBGBPQ010000006">
    <property type="protein sequence ID" value="KAL1523119.1"/>
    <property type="molecule type" value="Genomic_DNA"/>
</dbReference>
<dbReference type="CDD" id="cd15843">
    <property type="entry name" value="R-SNARE"/>
    <property type="match status" value="1"/>
</dbReference>
<evidence type="ECO:0000313" key="12">
    <source>
        <dbReference type="EMBL" id="KAL1523119.1"/>
    </source>
</evidence>
<dbReference type="Proteomes" id="UP001515480">
    <property type="component" value="Unassembled WGS sequence"/>
</dbReference>
<reference evidence="12 13" key="1">
    <citation type="journal article" date="2024" name="Science">
        <title>Giant polyketide synthase enzymes in the biosynthesis of giant marine polyether toxins.</title>
        <authorList>
            <person name="Fallon T.R."/>
            <person name="Shende V.V."/>
            <person name="Wierzbicki I.H."/>
            <person name="Pendleton A.L."/>
            <person name="Watervoot N.F."/>
            <person name="Auber R.P."/>
            <person name="Gonzalez D.J."/>
            <person name="Wisecaver J.H."/>
            <person name="Moore B.S."/>
        </authorList>
    </citation>
    <scope>NUCLEOTIDE SEQUENCE [LARGE SCALE GENOMIC DNA]</scope>
    <source>
        <strain evidence="12 13">12B1</strain>
    </source>
</reference>
<keyword evidence="6" id="KW-0636">Prenylation</keyword>
<feature type="transmembrane region" description="Helical" evidence="9">
    <location>
        <begin position="206"/>
        <end position="227"/>
    </location>
</feature>
<dbReference type="AlphaFoldDB" id="A0AB34JR11"/>
<evidence type="ECO:0000256" key="3">
    <source>
        <dbReference type="ARBA" id="ARBA00023136"/>
    </source>
</evidence>
<dbReference type="GO" id="GO:0005794">
    <property type="term" value="C:Golgi apparatus"/>
    <property type="evidence" value="ECO:0007669"/>
    <property type="project" value="TreeGrafter"/>
</dbReference>
<dbReference type="GO" id="GO:0006888">
    <property type="term" value="P:endoplasmic reticulum to Golgi vesicle-mediated transport"/>
    <property type="evidence" value="ECO:0007669"/>
    <property type="project" value="TreeGrafter"/>
</dbReference>
<dbReference type="SUPFAM" id="SSF58038">
    <property type="entry name" value="SNARE fusion complex"/>
    <property type="match status" value="1"/>
</dbReference>
<evidence type="ECO:0000313" key="13">
    <source>
        <dbReference type="Proteomes" id="UP001515480"/>
    </source>
</evidence>
<proteinExistence type="inferred from homology"/>
<evidence type="ECO:0008006" key="14">
    <source>
        <dbReference type="Google" id="ProtNLM"/>
    </source>
</evidence>
<keyword evidence="5" id="KW-0449">Lipoprotein</keyword>
<evidence type="ECO:0000256" key="5">
    <source>
        <dbReference type="ARBA" id="ARBA00023288"/>
    </source>
</evidence>
<comment type="similarity">
    <text evidence="1">Belongs to the synaptobrevin family.</text>
</comment>
<dbReference type="CDD" id="cd14824">
    <property type="entry name" value="Longin"/>
    <property type="match status" value="1"/>
</dbReference>
<gene>
    <name evidence="12" type="ORF">AB1Y20_018075</name>
</gene>
<evidence type="ECO:0000259" key="10">
    <source>
        <dbReference type="PROSITE" id="PS50859"/>
    </source>
</evidence>
<dbReference type="InterPro" id="IPR042855">
    <property type="entry name" value="V_SNARE_CC"/>
</dbReference>
<comment type="caution">
    <text evidence="12">The sequence shown here is derived from an EMBL/GenBank/DDBJ whole genome shotgun (WGS) entry which is preliminary data.</text>
</comment>
<dbReference type="PROSITE" id="PS50892">
    <property type="entry name" value="V_SNARE"/>
    <property type="match status" value="1"/>
</dbReference>
<feature type="domain" description="V-SNARE coiled-coil homology" evidence="11">
    <location>
        <begin position="142"/>
        <end position="202"/>
    </location>
</feature>
<keyword evidence="8" id="KW-0175">Coiled coil</keyword>
<evidence type="ECO:0000256" key="6">
    <source>
        <dbReference type="ARBA" id="ARBA00023289"/>
    </source>
</evidence>
<keyword evidence="3 9" id="KW-0472">Membrane</keyword>
<keyword evidence="9" id="KW-1133">Transmembrane helix</keyword>